<name>A0ABT4DSG3_9BACL</name>
<dbReference type="Gene3D" id="3.40.630.30">
    <property type="match status" value="1"/>
</dbReference>
<dbReference type="SUPFAM" id="SSF55729">
    <property type="entry name" value="Acyl-CoA N-acyltransferases (Nat)"/>
    <property type="match status" value="1"/>
</dbReference>
<comment type="caution">
    <text evidence="4">The sequence shown here is derived from an EMBL/GenBank/DDBJ whole genome shotgun (WGS) entry which is preliminary data.</text>
</comment>
<dbReference type="Proteomes" id="UP001207626">
    <property type="component" value="Unassembled WGS sequence"/>
</dbReference>
<gene>
    <name evidence="4" type="ORF">M5X09_11510</name>
</gene>
<keyword evidence="1 4" id="KW-0808">Transferase</keyword>
<feature type="domain" description="N-acetyltransferase" evidence="3">
    <location>
        <begin position="1"/>
        <end position="149"/>
    </location>
</feature>
<dbReference type="RefSeq" id="WP_087434011.1">
    <property type="nucleotide sequence ID" value="NZ_JAMDLV010000017.1"/>
</dbReference>
<evidence type="ECO:0000256" key="1">
    <source>
        <dbReference type="ARBA" id="ARBA00022679"/>
    </source>
</evidence>
<keyword evidence="2 4" id="KW-0012">Acyltransferase</keyword>
<dbReference type="EMBL" id="JAMDLW010000014">
    <property type="protein sequence ID" value="MCY9520302.1"/>
    <property type="molecule type" value="Genomic_DNA"/>
</dbReference>
<protein>
    <submittedName>
        <fullName evidence="4">GNAT family N-acetyltransferase</fullName>
        <ecNumber evidence="4">2.3.1.-</ecNumber>
    </submittedName>
</protein>
<keyword evidence="5" id="KW-1185">Reference proteome</keyword>
<dbReference type="GO" id="GO:0016746">
    <property type="term" value="F:acyltransferase activity"/>
    <property type="evidence" value="ECO:0007669"/>
    <property type="project" value="UniProtKB-KW"/>
</dbReference>
<evidence type="ECO:0000313" key="4">
    <source>
        <dbReference type="EMBL" id="MCY9520302.1"/>
    </source>
</evidence>
<reference evidence="4 5" key="1">
    <citation type="submission" date="2022-05" db="EMBL/GenBank/DDBJ databases">
        <title>Genome Sequencing of Bee-Associated Microbes.</title>
        <authorList>
            <person name="Dunlap C."/>
        </authorList>
    </citation>
    <scope>NUCLEOTIDE SEQUENCE [LARGE SCALE GENOMIC DNA]</scope>
    <source>
        <strain evidence="4 5">NRRL NRS-1438</strain>
    </source>
</reference>
<evidence type="ECO:0000313" key="5">
    <source>
        <dbReference type="Proteomes" id="UP001207626"/>
    </source>
</evidence>
<dbReference type="PANTHER" id="PTHR43800">
    <property type="entry name" value="PEPTIDYL-LYSINE N-ACETYLTRANSFERASE YJAB"/>
    <property type="match status" value="1"/>
</dbReference>
<dbReference type="EC" id="2.3.1.-" evidence="4"/>
<dbReference type="PROSITE" id="PS51186">
    <property type="entry name" value="GNAT"/>
    <property type="match status" value="1"/>
</dbReference>
<sequence>MNFRLATLDDCDWIYRIRNSWEIRSQCIDISPIVYEAHQKWFRAALTRADMKIWIYVNEKNNIGMLRLDMKEQFLLINIFVDPSCNHRGHGSQMLSHLNELVKAEFPEFNKVVAVIKKENRASVRLFEKASFSKVKEDETFSEYIYRIG</sequence>
<organism evidence="4 5">
    <name type="scientific">Paenibacillus apiarius</name>
    <dbReference type="NCBI Taxonomy" id="46240"/>
    <lineage>
        <taxon>Bacteria</taxon>
        <taxon>Bacillati</taxon>
        <taxon>Bacillota</taxon>
        <taxon>Bacilli</taxon>
        <taxon>Bacillales</taxon>
        <taxon>Paenibacillaceae</taxon>
        <taxon>Paenibacillus</taxon>
    </lineage>
</organism>
<evidence type="ECO:0000256" key="2">
    <source>
        <dbReference type="ARBA" id="ARBA00023315"/>
    </source>
</evidence>
<accession>A0ABT4DSG3</accession>
<dbReference type="InterPro" id="IPR016181">
    <property type="entry name" value="Acyl_CoA_acyltransferase"/>
</dbReference>
<dbReference type="InterPro" id="IPR000182">
    <property type="entry name" value="GNAT_dom"/>
</dbReference>
<dbReference type="PANTHER" id="PTHR43800:SF1">
    <property type="entry name" value="PEPTIDYL-LYSINE N-ACETYLTRANSFERASE YJAB"/>
    <property type="match status" value="1"/>
</dbReference>
<dbReference type="Pfam" id="PF13302">
    <property type="entry name" value="Acetyltransf_3"/>
    <property type="match status" value="1"/>
</dbReference>
<proteinExistence type="predicted"/>
<evidence type="ECO:0000259" key="3">
    <source>
        <dbReference type="PROSITE" id="PS51186"/>
    </source>
</evidence>